<reference evidence="1" key="1">
    <citation type="submission" date="2020-11" db="EMBL/GenBank/DDBJ databases">
        <authorList>
            <person name="Davenport K.M."/>
            <person name="Bickhart D.M."/>
            <person name="Smith T.P.L."/>
            <person name="Murdoch B.M."/>
            <person name="Rosen B.D."/>
        </authorList>
    </citation>
    <scope>NUCLEOTIDE SEQUENCE [LARGE SCALE GENOMIC DNA]</scope>
    <source>
        <strain evidence="1">OAR_USU_Benz2616</strain>
    </source>
</reference>
<proteinExistence type="predicted"/>
<sequence>MEAWNSDSVLVELEVSMKGGCKDYLWEVKGSLDNMTCLLVCFPGAPRPCEEAVRKEVLLDAALGHRVAELCASASEPPSLNTVFRTLASEDIPDLPPGGGLYCKATVIAEAYSQFYQASRQRCVGLHMRWQEFLLQVYVPGT</sequence>
<organism evidence="1">
    <name type="scientific">Ovis aries</name>
    <name type="common">Sheep</name>
    <dbReference type="NCBI Taxonomy" id="9940"/>
    <lineage>
        <taxon>Eukaryota</taxon>
        <taxon>Metazoa</taxon>
        <taxon>Chordata</taxon>
        <taxon>Craniata</taxon>
        <taxon>Vertebrata</taxon>
        <taxon>Euteleostomi</taxon>
        <taxon>Mammalia</taxon>
        <taxon>Eutheria</taxon>
        <taxon>Laurasiatheria</taxon>
        <taxon>Artiodactyla</taxon>
        <taxon>Ruminantia</taxon>
        <taxon>Pecora</taxon>
        <taxon>Bovidae</taxon>
        <taxon>Caprinae</taxon>
        <taxon>Ovis</taxon>
    </lineage>
</organism>
<evidence type="ECO:0000313" key="1">
    <source>
        <dbReference type="Ensembl" id="ENSOARP00020046495.1"/>
    </source>
</evidence>
<accession>A0AC11DJA2</accession>
<gene>
    <name evidence="1" type="primary">PPM1N</name>
</gene>
<reference evidence="1" key="3">
    <citation type="submission" date="2025-09" db="UniProtKB">
        <authorList>
            <consortium name="Ensembl"/>
        </authorList>
    </citation>
    <scope>IDENTIFICATION</scope>
</reference>
<dbReference type="Ensembl" id="ENSOART00020054020.1">
    <property type="protein sequence ID" value="ENSOARP00020046495.1"/>
    <property type="gene ID" value="ENSOARG00020008873.2"/>
</dbReference>
<protein>
    <submittedName>
        <fullName evidence="1">Protein phosphatase, Mg2+/Mn2+ dependent 1N (putative)</fullName>
    </submittedName>
</protein>
<name>A0AC11DJA2_SHEEP</name>
<reference evidence="1" key="2">
    <citation type="submission" date="2025-08" db="UniProtKB">
        <authorList>
            <consortium name="Ensembl"/>
        </authorList>
    </citation>
    <scope>IDENTIFICATION</scope>
</reference>